<comment type="similarity">
    <text evidence="8">Belongs to the MobA family.</text>
</comment>
<dbReference type="HAMAP" id="MF_00316">
    <property type="entry name" value="MobA"/>
    <property type="match status" value="1"/>
</dbReference>
<keyword evidence="4 8" id="KW-0547">Nucleotide-binding</keyword>
<dbReference type="Gene3D" id="3.90.550.10">
    <property type="entry name" value="Spore Coat Polysaccharide Biosynthesis Protein SpsA, Chain A"/>
    <property type="match status" value="1"/>
</dbReference>
<dbReference type="InterPro" id="IPR013482">
    <property type="entry name" value="Molybde_CF_guanTrfase"/>
</dbReference>
<dbReference type="InterPro" id="IPR025877">
    <property type="entry name" value="MobA-like_NTP_Trfase"/>
</dbReference>
<reference evidence="10 11" key="1">
    <citation type="submission" date="2022-11" db="EMBL/GenBank/DDBJ databases">
        <title>Minimal conservation of predation-associated metabolite biosynthetic gene clusters underscores biosynthetic potential of Myxococcota including descriptions for ten novel species: Archangium lansinium sp. nov., Myxococcus landrumus sp. nov., Nannocystis bai.</title>
        <authorList>
            <person name="Ahearne A."/>
            <person name="Stevens C."/>
            <person name="Phillips K."/>
        </authorList>
    </citation>
    <scope>NUCLEOTIDE SEQUENCE [LARGE SCALE GENOMIC DNA]</scope>
    <source>
        <strain evidence="10 11">MIWBW</strain>
    </source>
</reference>
<dbReference type="RefSeq" id="WP_267541761.1">
    <property type="nucleotide sequence ID" value="NZ_JAPNKA010000001.1"/>
</dbReference>
<evidence type="ECO:0000256" key="4">
    <source>
        <dbReference type="ARBA" id="ARBA00022741"/>
    </source>
</evidence>
<feature type="binding site" evidence="8">
    <location>
        <position position="32"/>
    </location>
    <ligand>
        <name>GTP</name>
        <dbReference type="ChEBI" id="CHEBI:37565"/>
    </ligand>
</feature>
<comment type="catalytic activity">
    <reaction evidence="8">
        <text>Mo-molybdopterin + GTP + H(+) = Mo-molybdopterin guanine dinucleotide + diphosphate</text>
        <dbReference type="Rhea" id="RHEA:34243"/>
        <dbReference type="ChEBI" id="CHEBI:15378"/>
        <dbReference type="ChEBI" id="CHEBI:33019"/>
        <dbReference type="ChEBI" id="CHEBI:37565"/>
        <dbReference type="ChEBI" id="CHEBI:71302"/>
        <dbReference type="ChEBI" id="CHEBI:71310"/>
        <dbReference type="EC" id="2.7.7.77"/>
    </reaction>
</comment>
<evidence type="ECO:0000256" key="2">
    <source>
        <dbReference type="ARBA" id="ARBA00022679"/>
    </source>
</evidence>
<accession>A0ABT4APY8</accession>
<feature type="binding site" evidence="8">
    <location>
        <position position="76"/>
    </location>
    <ligand>
        <name>GTP</name>
        <dbReference type="ChEBI" id="CHEBI:37565"/>
    </ligand>
</feature>
<dbReference type="InterPro" id="IPR029044">
    <property type="entry name" value="Nucleotide-diphossugar_trans"/>
</dbReference>
<feature type="binding site" evidence="8">
    <location>
        <position position="105"/>
    </location>
    <ligand>
        <name>GTP</name>
        <dbReference type="ChEBI" id="CHEBI:37565"/>
    </ligand>
</feature>
<evidence type="ECO:0000256" key="1">
    <source>
        <dbReference type="ARBA" id="ARBA00022490"/>
    </source>
</evidence>
<protein>
    <recommendedName>
        <fullName evidence="8">Probable molybdenum cofactor guanylyltransferase</fullName>
        <shortName evidence="8">MoCo guanylyltransferase</shortName>
        <ecNumber evidence="8">2.7.7.77</ecNumber>
    </recommendedName>
    <alternativeName>
        <fullName evidence="8">GTP:molybdopterin guanylyltransferase</fullName>
    </alternativeName>
    <alternativeName>
        <fullName evidence="8">Mo-MPT guanylyltransferase</fullName>
    </alternativeName>
    <alternativeName>
        <fullName evidence="8">Molybdopterin guanylyltransferase</fullName>
    </alternativeName>
    <alternativeName>
        <fullName evidence="8">Molybdopterin-guanine dinucleotide synthase</fullName>
        <shortName evidence="8">MGD synthase</shortName>
    </alternativeName>
</protein>
<gene>
    <name evidence="8" type="primary">mobA</name>
    <name evidence="10" type="ORF">OV287_53200</name>
</gene>
<name>A0ABT4APY8_9BACT</name>
<dbReference type="SUPFAM" id="SSF53448">
    <property type="entry name" value="Nucleotide-diphospho-sugar transferases"/>
    <property type="match status" value="1"/>
</dbReference>
<keyword evidence="3 8" id="KW-0479">Metal-binding</keyword>
<evidence type="ECO:0000256" key="5">
    <source>
        <dbReference type="ARBA" id="ARBA00022842"/>
    </source>
</evidence>
<comment type="cofactor">
    <cofactor evidence="8">
        <name>Mg(2+)</name>
        <dbReference type="ChEBI" id="CHEBI:18420"/>
    </cofactor>
</comment>
<keyword evidence="5 8" id="KW-0460">Magnesium</keyword>
<dbReference type="CDD" id="cd02503">
    <property type="entry name" value="MobA"/>
    <property type="match status" value="1"/>
</dbReference>
<sequence length="218" mass="23359">MNAGERRGPEYPEVTLAVIAGGRGERLGGVAKGLLEVEGRTVLERVLGLGRLFGDMLLVANEPGPYRRFNLRTVEDVVRGRGAPGGVHAALVGASTEWVLAVACDMPFIAEAAVRVLLEARGPEVDAVCFTVGGREEPLLALYRRALSGEWGETLKTEEPSLRALLSRCRTKRLEEETLRAVDAELRSVVSVNTPEDLARHGASLPPYIPSPSGRGPG</sequence>
<evidence type="ECO:0000259" key="9">
    <source>
        <dbReference type="PROSITE" id="PS50042"/>
    </source>
</evidence>
<dbReference type="EMBL" id="JAPNKA010000001">
    <property type="protein sequence ID" value="MCY1083224.1"/>
    <property type="molecule type" value="Genomic_DNA"/>
</dbReference>
<evidence type="ECO:0000256" key="7">
    <source>
        <dbReference type="ARBA" id="ARBA00023150"/>
    </source>
</evidence>
<keyword evidence="2 8" id="KW-0808">Transferase</keyword>
<keyword evidence="10" id="KW-0548">Nucleotidyltransferase</keyword>
<evidence type="ECO:0000256" key="3">
    <source>
        <dbReference type="ARBA" id="ARBA00022723"/>
    </source>
</evidence>
<comment type="domain">
    <text evidence="8">The N-terminal domain determines nucleotide recognition and specific binding, while the C-terminal domain determines the specific binding to the target protein.</text>
</comment>
<dbReference type="PANTHER" id="PTHR19136:SF81">
    <property type="entry name" value="MOLYBDENUM COFACTOR GUANYLYLTRANSFERASE"/>
    <property type="match status" value="1"/>
</dbReference>
<dbReference type="EC" id="2.7.7.77" evidence="8"/>
<evidence type="ECO:0000313" key="11">
    <source>
        <dbReference type="Proteomes" id="UP001207654"/>
    </source>
</evidence>
<evidence type="ECO:0000256" key="6">
    <source>
        <dbReference type="ARBA" id="ARBA00023134"/>
    </source>
</evidence>
<keyword evidence="11" id="KW-1185">Reference proteome</keyword>
<dbReference type="Proteomes" id="UP001207654">
    <property type="component" value="Unassembled WGS sequence"/>
</dbReference>
<keyword evidence="6 8" id="KW-0342">GTP-binding</keyword>
<evidence type="ECO:0000256" key="8">
    <source>
        <dbReference type="HAMAP-Rule" id="MF_00316"/>
    </source>
</evidence>
<comment type="caution">
    <text evidence="8">Lacks conserved residue(s) required for the propagation of feature annotation.</text>
</comment>
<evidence type="ECO:0000313" key="10">
    <source>
        <dbReference type="EMBL" id="MCY1083224.1"/>
    </source>
</evidence>
<organism evidence="10 11">
    <name type="scientific">Archangium lansingense</name>
    <dbReference type="NCBI Taxonomy" id="2995310"/>
    <lineage>
        <taxon>Bacteria</taxon>
        <taxon>Pseudomonadati</taxon>
        <taxon>Myxococcota</taxon>
        <taxon>Myxococcia</taxon>
        <taxon>Myxococcales</taxon>
        <taxon>Cystobacterineae</taxon>
        <taxon>Archangiaceae</taxon>
        <taxon>Archangium</taxon>
    </lineage>
</organism>
<comment type="function">
    <text evidence="8">Transfers a GMP moiety from GTP to Mo-molybdopterin (Mo-MPT) cofactor (Moco or molybdenum cofactor) to form Mo-molybdopterin guanine dinucleotide (Mo-MGD) cofactor.</text>
</comment>
<feature type="binding site" evidence="8">
    <location>
        <begin position="19"/>
        <end position="21"/>
    </location>
    <ligand>
        <name>GTP</name>
        <dbReference type="ChEBI" id="CHEBI:37565"/>
    </ligand>
</feature>
<keyword evidence="1 8" id="KW-0963">Cytoplasm</keyword>
<proteinExistence type="inferred from homology"/>
<feature type="domain" description="Cyclic nucleotide-binding" evidence="9">
    <location>
        <begin position="11"/>
        <end position="63"/>
    </location>
</feature>
<dbReference type="Pfam" id="PF12804">
    <property type="entry name" value="NTP_transf_3"/>
    <property type="match status" value="1"/>
</dbReference>
<dbReference type="PROSITE" id="PS50042">
    <property type="entry name" value="CNMP_BINDING_3"/>
    <property type="match status" value="1"/>
</dbReference>
<comment type="subcellular location">
    <subcellularLocation>
        <location evidence="8">Cytoplasm</location>
    </subcellularLocation>
</comment>
<dbReference type="PANTHER" id="PTHR19136">
    <property type="entry name" value="MOLYBDENUM COFACTOR GUANYLYLTRANSFERASE"/>
    <property type="match status" value="1"/>
</dbReference>
<comment type="caution">
    <text evidence="10">The sequence shown here is derived from an EMBL/GenBank/DDBJ whole genome shotgun (WGS) entry which is preliminary data.</text>
</comment>
<keyword evidence="7 8" id="KW-0501">Molybdenum cofactor biosynthesis</keyword>
<dbReference type="GO" id="GO:0016779">
    <property type="term" value="F:nucleotidyltransferase activity"/>
    <property type="evidence" value="ECO:0007669"/>
    <property type="project" value="UniProtKB-KW"/>
</dbReference>
<dbReference type="InterPro" id="IPR000595">
    <property type="entry name" value="cNMP-bd_dom"/>
</dbReference>
<feature type="binding site" evidence="8">
    <location>
        <position position="105"/>
    </location>
    <ligand>
        <name>Mg(2+)</name>
        <dbReference type="ChEBI" id="CHEBI:18420"/>
    </ligand>
</feature>